<protein>
    <submittedName>
        <fullName evidence="2">Uncharacterized protein</fullName>
    </submittedName>
</protein>
<dbReference type="Proteomes" id="UP000324800">
    <property type="component" value="Unassembled WGS sequence"/>
</dbReference>
<evidence type="ECO:0000256" key="1">
    <source>
        <dbReference type="SAM" id="MobiDB-lite"/>
    </source>
</evidence>
<organism evidence="2 3">
    <name type="scientific">Streblomastix strix</name>
    <dbReference type="NCBI Taxonomy" id="222440"/>
    <lineage>
        <taxon>Eukaryota</taxon>
        <taxon>Metamonada</taxon>
        <taxon>Preaxostyla</taxon>
        <taxon>Oxymonadida</taxon>
        <taxon>Streblomastigidae</taxon>
        <taxon>Streblomastix</taxon>
    </lineage>
</organism>
<gene>
    <name evidence="2" type="ORF">EZS28_004819</name>
</gene>
<feature type="region of interest" description="Disordered" evidence="1">
    <location>
        <begin position="51"/>
        <end position="78"/>
    </location>
</feature>
<comment type="caution">
    <text evidence="2">The sequence shown here is derived from an EMBL/GenBank/DDBJ whole genome shotgun (WGS) entry which is preliminary data.</text>
</comment>
<dbReference type="EMBL" id="SNRW01000707">
    <property type="protein sequence ID" value="KAA6399656.1"/>
    <property type="molecule type" value="Genomic_DNA"/>
</dbReference>
<reference evidence="2 3" key="1">
    <citation type="submission" date="2019-03" db="EMBL/GenBank/DDBJ databases">
        <title>Single cell metagenomics reveals metabolic interactions within the superorganism composed of flagellate Streblomastix strix and complex community of Bacteroidetes bacteria on its surface.</title>
        <authorList>
            <person name="Treitli S.C."/>
            <person name="Kolisko M."/>
            <person name="Husnik F."/>
            <person name="Keeling P."/>
            <person name="Hampl V."/>
        </authorList>
    </citation>
    <scope>NUCLEOTIDE SEQUENCE [LARGE SCALE GENOMIC DNA]</scope>
    <source>
        <strain evidence="2">ST1C</strain>
    </source>
</reference>
<feature type="compositionally biased region" description="Basic and acidic residues" evidence="1">
    <location>
        <begin position="1"/>
        <end position="25"/>
    </location>
</feature>
<sequence length="115" mass="13203">MKAARREDPEDLFIKMEKRSQDKENTQPTKSQDSTKGAILEHILKAVIDMDQGSGNDDWNEPFQGFPERLNEPHRQQGARNVQISEIMQEINASKEQDQAGSGQLIYRCDDLTER</sequence>
<feature type="region of interest" description="Disordered" evidence="1">
    <location>
        <begin position="93"/>
        <end position="115"/>
    </location>
</feature>
<feature type="compositionally biased region" description="Polar residues" evidence="1">
    <location>
        <begin position="26"/>
        <end position="35"/>
    </location>
</feature>
<evidence type="ECO:0000313" key="2">
    <source>
        <dbReference type="EMBL" id="KAA6399656.1"/>
    </source>
</evidence>
<evidence type="ECO:0000313" key="3">
    <source>
        <dbReference type="Proteomes" id="UP000324800"/>
    </source>
</evidence>
<name>A0A5J4WYU8_9EUKA</name>
<accession>A0A5J4WYU8</accession>
<feature type="region of interest" description="Disordered" evidence="1">
    <location>
        <begin position="1"/>
        <end position="36"/>
    </location>
</feature>
<proteinExistence type="predicted"/>
<dbReference type="AlphaFoldDB" id="A0A5J4WYU8"/>